<evidence type="ECO:0000256" key="6">
    <source>
        <dbReference type="ARBA" id="ARBA00022777"/>
    </source>
</evidence>
<dbReference type="InterPro" id="IPR005467">
    <property type="entry name" value="His_kinase_dom"/>
</dbReference>
<dbReference type="GO" id="GO:0000155">
    <property type="term" value="F:phosphorelay sensor kinase activity"/>
    <property type="evidence" value="ECO:0007669"/>
    <property type="project" value="InterPro"/>
</dbReference>
<keyword evidence="10" id="KW-1133">Transmembrane helix</keyword>
<dbReference type="GO" id="GO:0016020">
    <property type="term" value="C:membrane"/>
    <property type="evidence" value="ECO:0007669"/>
    <property type="project" value="InterPro"/>
</dbReference>
<evidence type="ECO:0000256" key="3">
    <source>
        <dbReference type="ARBA" id="ARBA00022553"/>
    </source>
</evidence>
<dbReference type="InterPro" id="IPR050482">
    <property type="entry name" value="Sensor_HK_TwoCompSys"/>
</dbReference>
<dbReference type="Gene3D" id="1.20.5.1930">
    <property type="match status" value="1"/>
</dbReference>
<dbReference type="Proteomes" id="UP000184184">
    <property type="component" value="Unassembled WGS sequence"/>
</dbReference>
<dbReference type="InterPro" id="IPR003594">
    <property type="entry name" value="HATPase_dom"/>
</dbReference>
<evidence type="ECO:0000313" key="13">
    <source>
        <dbReference type="Proteomes" id="UP000184184"/>
    </source>
</evidence>
<keyword evidence="10" id="KW-0472">Membrane</keyword>
<dbReference type="EC" id="2.7.13.3" evidence="2"/>
<keyword evidence="3" id="KW-0597">Phosphoprotein</keyword>
<proteinExistence type="predicted"/>
<dbReference type="Gene3D" id="3.30.565.10">
    <property type="entry name" value="Histidine kinase-like ATPase, C-terminal domain"/>
    <property type="match status" value="1"/>
</dbReference>
<dbReference type="Pfam" id="PF02518">
    <property type="entry name" value="HATPase_c"/>
    <property type="match status" value="1"/>
</dbReference>
<evidence type="ECO:0000256" key="8">
    <source>
        <dbReference type="ARBA" id="ARBA00023012"/>
    </source>
</evidence>
<dbReference type="GO" id="GO:0005524">
    <property type="term" value="F:ATP binding"/>
    <property type="evidence" value="ECO:0007669"/>
    <property type="project" value="UniProtKB-KW"/>
</dbReference>
<evidence type="ECO:0000259" key="11">
    <source>
        <dbReference type="PROSITE" id="PS50109"/>
    </source>
</evidence>
<dbReference type="InterPro" id="IPR036890">
    <property type="entry name" value="HATPase_C_sf"/>
</dbReference>
<dbReference type="CDD" id="cd16917">
    <property type="entry name" value="HATPase_UhpB-NarQ-NarX-like"/>
    <property type="match status" value="1"/>
</dbReference>
<feature type="transmembrane region" description="Helical" evidence="10">
    <location>
        <begin position="105"/>
        <end position="123"/>
    </location>
</feature>
<keyword evidence="7" id="KW-0067">ATP-binding</keyword>
<evidence type="ECO:0000256" key="5">
    <source>
        <dbReference type="ARBA" id="ARBA00022741"/>
    </source>
</evidence>
<comment type="catalytic activity">
    <reaction evidence="1">
        <text>ATP + protein L-histidine = ADP + protein N-phospho-L-histidine.</text>
        <dbReference type="EC" id="2.7.13.3"/>
    </reaction>
</comment>
<feature type="transmembrane region" description="Helical" evidence="10">
    <location>
        <begin position="64"/>
        <end position="93"/>
    </location>
</feature>
<dbReference type="Pfam" id="PF07730">
    <property type="entry name" value="HisKA_3"/>
    <property type="match status" value="1"/>
</dbReference>
<dbReference type="RefSeq" id="WP_073199973.1">
    <property type="nucleotide sequence ID" value="NZ_FRCZ01000001.1"/>
</dbReference>
<feature type="transmembrane region" description="Helical" evidence="10">
    <location>
        <begin position="135"/>
        <end position="152"/>
    </location>
</feature>
<dbReference type="EMBL" id="FRCZ01000001">
    <property type="protein sequence ID" value="SHM70482.1"/>
    <property type="molecule type" value="Genomic_DNA"/>
</dbReference>
<evidence type="ECO:0000256" key="4">
    <source>
        <dbReference type="ARBA" id="ARBA00022679"/>
    </source>
</evidence>
<keyword evidence="5" id="KW-0547">Nucleotide-binding</keyword>
<organism evidence="12 13">
    <name type="scientific">Gracilibacillus kekensis</name>
    <dbReference type="NCBI Taxonomy" id="1027249"/>
    <lineage>
        <taxon>Bacteria</taxon>
        <taxon>Bacillati</taxon>
        <taxon>Bacillota</taxon>
        <taxon>Bacilli</taxon>
        <taxon>Bacillales</taxon>
        <taxon>Bacillaceae</taxon>
        <taxon>Gracilibacillus</taxon>
    </lineage>
</organism>
<evidence type="ECO:0000256" key="9">
    <source>
        <dbReference type="SAM" id="Coils"/>
    </source>
</evidence>
<dbReference type="GO" id="GO:0046983">
    <property type="term" value="F:protein dimerization activity"/>
    <property type="evidence" value="ECO:0007669"/>
    <property type="project" value="InterPro"/>
</dbReference>
<keyword evidence="9" id="KW-0175">Coiled coil</keyword>
<name>A0A1M7KY36_9BACI</name>
<evidence type="ECO:0000256" key="7">
    <source>
        <dbReference type="ARBA" id="ARBA00022840"/>
    </source>
</evidence>
<keyword evidence="4" id="KW-0808">Transferase</keyword>
<keyword evidence="6 12" id="KW-0418">Kinase</keyword>
<dbReference type="STRING" id="1027249.SAMN05216179_0879"/>
<dbReference type="PANTHER" id="PTHR24421:SF10">
    <property type="entry name" value="NITRATE_NITRITE SENSOR PROTEIN NARQ"/>
    <property type="match status" value="1"/>
</dbReference>
<accession>A0A1M7KY36</accession>
<keyword evidence="13" id="KW-1185">Reference proteome</keyword>
<feature type="coiled-coil region" evidence="9">
    <location>
        <begin position="222"/>
        <end position="249"/>
    </location>
</feature>
<dbReference type="SUPFAM" id="SSF55874">
    <property type="entry name" value="ATPase domain of HSP90 chaperone/DNA topoisomerase II/histidine kinase"/>
    <property type="match status" value="1"/>
</dbReference>
<feature type="transmembrane region" description="Helical" evidence="10">
    <location>
        <begin position="32"/>
        <end position="52"/>
    </location>
</feature>
<gene>
    <name evidence="12" type="ORF">SAMN05216179_0879</name>
</gene>
<protein>
    <recommendedName>
        <fullName evidence="2">histidine kinase</fullName>
        <ecNumber evidence="2">2.7.13.3</ecNumber>
    </recommendedName>
</protein>
<sequence>MDNFVEKKMPIAILITQLIMVPLFALDDQANLTFLYFMVGIYVMIQFLRDFVFRVNLDDQTGVYYLITQLLLLAVLISVDQSFISQVFLLILIGEMVYHHSLTSSIIFTSFAYMSFVLGKWIAFDFPSLSSMTFIIPRITEFLVVFTFSYLVKLSINQKHQLQKAYEKMKLSTLQLEEKTIMQERKRFAREMHDSIGHSFSTSLIGLNAVKTLISSEQDQAKNMLNQVYRNLEEGLQEVRKSVRNLQESHFFIDFYQAVSSLIQETIEQTGVVIESEINVRKFSLIPRQEIVIYRALQEGVTNGLRHGKANRFHVYLVTNKEGILFRLSDNGNAIENFEENLGFGLMAMKERVEELNGVIKIHSINTKLGGADIIIELPHLEDNNAKSHENAG</sequence>
<dbReference type="AlphaFoldDB" id="A0A1M7KY36"/>
<dbReference type="PROSITE" id="PS50109">
    <property type="entry name" value="HIS_KIN"/>
    <property type="match status" value="1"/>
</dbReference>
<reference evidence="12 13" key="1">
    <citation type="submission" date="2016-11" db="EMBL/GenBank/DDBJ databases">
        <authorList>
            <person name="Jaros S."/>
            <person name="Januszkiewicz K."/>
            <person name="Wedrychowicz H."/>
        </authorList>
    </citation>
    <scope>NUCLEOTIDE SEQUENCE [LARGE SCALE GENOMIC DNA]</scope>
    <source>
        <strain evidence="12 13">CGMCC 1.10681</strain>
    </source>
</reference>
<dbReference type="InterPro" id="IPR011712">
    <property type="entry name" value="Sig_transdc_His_kin_sub3_dim/P"/>
</dbReference>
<evidence type="ECO:0000256" key="2">
    <source>
        <dbReference type="ARBA" id="ARBA00012438"/>
    </source>
</evidence>
<evidence type="ECO:0000256" key="1">
    <source>
        <dbReference type="ARBA" id="ARBA00000085"/>
    </source>
</evidence>
<keyword evidence="8" id="KW-0902">Two-component regulatory system</keyword>
<feature type="transmembrane region" description="Helical" evidence="10">
    <location>
        <begin position="9"/>
        <end position="26"/>
    </location>
</feature>
<evidence type="ECO:0000256" key="10">
    <source>
        <dbReference type="SAM" id="Phobius"/>
    </source>
</evidence>
<evidence type="ECO:0000313" key="12">
    <source>
        <dbReference type="EMBL" id="SHM70482.1"/>
    </source>
</evidence>
<dbReference type="PANTHER" id="PTHR24421">
    <property type="entry name" value="NITRATE/NITRITE SENSOR PROTEIN NARX-RELATED"/>
    <property type="match status" value="1"/>
</dbReference>
<feature type="domain" description="Histidine kinase" evidence="11">
    <location>
        <begin position="195"/>
        <end position="382"/>
    </location>
</feature>
<keyword evidence="10" id="KW-0812">Transmembrane</keyword>